<organism>
    <name type="scientific">Branchiostoma floridae</name>
    <name type="common">Florida lancelet</name>
    <name type="synonym">Amphioxus</name>
    <dbReference type="NCBI Taxonomy" id="7739"/>
    <lineage>
        <taxon>Eukaryota</taxon>
        <taxon>Metazoa</taxon>
        <taxon>Chordata</taxon>
        <taxon>Cephalochordata</taxon>
        <taxon>Leptocardii</taxon>
        <taxon>Amphioxiformes</taxon>
        <taxon>Branchiostomatidae</taxon>
        <taxon>Branchiostoma</taxon>
    </lineage>
</organism>
<evidence type="ECO:0000256" key="9">
    <source>
        <dbReference type="PROSITE-ProRule" id="PRU00024"/>
    </source>
</evidence>
<evidence type="ECO:0000256" key="2">
    <source>
        <dbReference type="ARBA" id="ARBA00008518"/>
    </source>
</evidence>
<reference evidence="14" key="2">
    <citation type="journal article" date="2020" name="Nat. Ecol. Evol.">
        <title>Deeply conserved synteny resolves early events in vertebrate evolution.</title>
        <authorList>
            <person name="Simakov O."/>
            <person name="Marletaz F."/>
            <person name="Yue J.X."/>
            <person name="O'Connell B."/>
            <person name="Jenkins J."/>
            <person name="Brandt A."/>
            <person name="Calef R."/>
            <person name="Tung C.H."/>
            <person name="Huang T.K."/>
            <person name="Schmutz J."/>
            <person name="Satoh N."/>
            <person name="Yu J.K."/>
            <person name="Putnam N.H."/>
            <person name="Green R.E."/>
            <person name="Rokhsar D.S."/>
        </authorList>
    </citation>
    <scope>NUCLEOTIDE SEQUENCE [LARGE SCALE GENOMIC DNA]</scope>
    <source>
        <strain evidence="14">S238N-H82</strain>
    </source>
</reference>
<comment type="catalytic activity">
    <reaction evidence="1">
        <text>S-ubiquitinyl-[E2 ubiquitin-conjugating enzyme]-L-cysteine + [acceptor protein]-L-lysine = [E2 ubiquitin-conjugating enzyme]-L-cysteine + N(6)-ubiquitinyl-[acceptor protein]-L-lysine.</text>
        <dbReference type="EC" id="2.3.2.27"/>
    </reaction>
</comment>
<dbReference type="EMBL" id="GG666562">
    <property type="protein sequence ID" value="EEN55160.1"/>
    <property type="molecule type" value="Genomic_DNA"/>
</dbReference>
<dbReference type="Pfam" id="PF17170">
    <property type="entry name" value="DUF5128"/>
    <property type="match status" value="1"/>
</dbReference>
<dbReference type="SMART" id="SM00336">
    <property type="entry name" value="BBOX"/>
    <property type="match status" value="1"/>
</dbReference>
<evidence type="ECO:0000256" key="8">
    <source>
        <dbReference type="ARBA" id="ARBA00022833"/>
    </source>
</evidence>
<dbReference type="OrthoDB" id="6105938at2759"/>
<feature type="repeat" description="NHL" evidence="10">
    <location>
        <begin position="523"/>
        <end position="566"/>
    </location>
</feature>
<comment type="similarity">
    <text evidence="2">Belongs to the TRIM/RBCC family.</text>
</comment>
<feature type="repeat" description="NHL" evidence="10">
    <location>
        <begin position="567"/>
        <end position="607"/>
    </location>
</feature>
<evidence type="ECO:0000256" key="5">
    <source>
        <dbReference type="ARBA" id="ARBA00022723"/>
    </source>
</evidence>
<reference evidence="13" key="1">
    <citation type="journal article" date="2008" name="Nature">
        <title>The amphioxus genome and the evolution of the chordate karyotype.</title>
        <authorList>
            <consortium name="US DOE Joint Genome Institute (JGI-PGF)"/>
            <person name="Putnam N.H."/>
            <person name="Butts T."/>
            <person name="Ferrier D.E.K."/>
            <person name="Furlong R.F."/>
            <person name="Hellsten U."/>
            <person name="Kawashima T."/>
            <person name="Robinson-Rechavi M."/>
            <person name="Shoguchi E."/>
            <person name="Terry A."/>
            <person name="Yu J.-K."/>
            <person name="Benito-Gutierrez E.L."/>
            <person name="Dubchak I."/>
            <person name="Garcia-Fernandez J."/>
            <person name="Gibson-Brown J.J."/>
            <person name="Grigoriev I.V."/>
            <person name="Horton A.C."/>
            <person name="de Jong P.J."/>
            <person name="Jurka J."/>
            <person name="Kapitonov V.V."/>
            <person name="Kohara Y."/>
            <person name="Kuroki Y."/>
            <person name="Lindquist E."/>
            <person name="Lucas S."/>
            <person name="Osoegawa K."/>
            <person name="Pennacchio L.A."/>
            <person name="Salamov A.A."/>
            <person name="Satou Y."/>
            <person name="Sauka-Spengler T."/>
            <person name="Schmutz J."/>
            <person name="Shin-I T."/>
            <person name="Toyoda A."/>
            <person name="Bronner-Fraser M."/>
            <person name="Fujiyama A."/>
            <person name="Holland L.Z."/>
            <person name="Holland P.W.H."/>
            <person name="Satoh N."/>
            <person name="Rokhsar D.S."/>
        </authorList>
    </citation>
    <scope>NUCLEOTIDE SEQUENCE [LARGE SCALE GENOMIC DNA]</scope>
    <source>
        <strain evidence="13">S238N-H82</strain>
        <tissue evidence="13">Testes</tissue>
    </source>
</reference>
<evidence type="ECO:0000256" key="7">
    <source>
        <dbReference type="ARBA" id="ARBA00022771"/>
    </source>
</evidence>
<proteinExistence type="inferred from homology"/>
<dbReference type="SMART" id="SM00184">
    <property type="entry name" value="RING"/>
    <property type="match status" value="1"/>
</dbReference>
<keyword evidence="6" id="KW-0677">Repeat</keyword>
<dbReference type="Gene3D" id="2.120.10.30">
    <property type="entry name" value="TolB, C-terminal domain"/>
    <property type="match status" value="2"/>
</dbReference>
<evidence type="ECO:0000313" key="15">
    <source>
        <dbReference type="RefSeq" id="XP_035687668.1"/>
    </source>
</evidence>
<evidence type="ECO:0000256" key="1">
    <source>
        <dbReference type="ARBA" id="ARBA00000900"/>
    </source>
</evidence>
<dbReference type="GeneID" id="118423570"/>
<dbReference type="SUPFAM" id="SSF101898">
    <property type="entry name" value="NHL repeat"/>
    <property type="match status" value="1"/>
</dbReference>
<dbReference type="GO" id="GO:0008270">
    <property type="term" value="F:zinc ion binding"/>
    <property type="evidence" value="ECO:0007669"/>
    <property type="project" value="UniProtKB-KW"/>
</dbReference>
<evidence type="ECO:0000256" key="4">
    <source>
        <dbReference type="ARBA" id="ARBA00022553"/>
    </source>
</evidence>
<dbReference type="Pfam" id="PF00643">
    <property type="entry name" value="zf-B_box"/>
    <property type="match status" value="1"/>
</dbReference>
<dbReference type="GO" id="GO:0043161">
    <property type="term" value="P:proteasome-mediated ubiquitin-dependent protein catabolic process"/>
    <property type="evidence" value="ECO:0000318"/>
    <property type="project" value="GO_Central"/>
</dbReference>
<evidence type="ECO:0000259" key="11">
    <source>
        <dbReference type="PROSITE" id="PS50089"/>
    </source>
</evidence>
<dbReference type="GO" id="GO:0000209">
    <property type="term" value="P:protein polyubiquitination"/>
    <property type="evidence" value="ECO:0000318"/>
    <property type="project" value="GO_Central"/>
</dbReference>
<dbReference type="PROSITE" id="PS50119">
    <property type="entry name" value="ZF_BBOX"/>
    <property type="match status" value="1"/>
</dbReference>
<feature type="repeat" description="NHL" evidence="10">
    <location>
        <begin position="317"/>
        <end position="356"/>
    </location>
</feature>
<dbReference type="PANTHER" id="PTHR24104:SF50">
    <property type="entry name" value="SMP-30_GLUCONOLACTONASE_LRE-LIKE REGION DOMAIN-CONTAINING PROTEIN"/>
    <property type="match status" value="1"/>
</dbReference>
<dbReference type="KEGG" id="bfo:118423570"/>
<evidence type="ECO:0000313" key="13">
    <source>
        <dbReference type="EMBL" id="EEN55160.1"/>
    </source>
</evidence>
<dbReference type="GO" id="GO:0061630">
    <property type="term" value="F:ubiquitin protein ligase activity"/>
    <property type="evidence" value="ECO:0000318"/>
    <property type="project" value="GO_Central"/>
</dbReference>
<evidence type="ECO:0000256" key="3">
    <source>
        <dbReference type="ARBA" id="ARBA00012483"/>
    </source>
</evidence>
<evidence type="ECO:0000256" key="6">
    <source>
        <dbReference type="ARBA" id="ARBA00022737"/>
    </source>
</evidence>
<dbReference type="PROSITE" id="PS50089">
    <property type="entry name" value="ZF_RING_2"/>
    <property type="match status" value="1"/>
</dbReference>
<dbReference type="Gene3D" id="3.30.40.10">
    <property type="entry name" value="Zinc/RING finger domain, C3HC4 (zinc finger)"/>
    <property type="match status" value="1"/>
</dbReference>
<dbReference type="PROSITE" id="PS00518">
    <property type="entry name" value="ZF_RING_1"/>
    <property type="match status" value="1"/>
</dbReference>
<name>C3YXE2_BRAFL</name>
<keyword evidence="4" id="KW-0597">Phosphoprotein</keyword>
<reference evidence="15" key="3">
    <citation type="submission" date="2025-04" db="UniProtKB">
        <authorList>
            <consortium name="RefSeq"/>
        </authorList>
    </citation>
    <scope>IDENTIFICATION</scope>
    <source>
        <strain evidence="15">S238N-H82</strain>
        <tissue evidence="15">Testes</tissue>
    </source>
</reference>
<feature type="domain" description="B box-type" evidence="12">
    <location>
        <begin position="96"/>
        <end position="137"/>
    </location>
</feature>
<evidence type="ECO:0000313" key="14">
    <source>
        <dbReference type="Proteomes" id="UP000001554"/>
    </source>
</evidence>
<dbReference type="SUPFAM" id="SSF57845">
    <property type="entry name" value="B-box zinc-binding domain"/>
    <property type="match status" value="1"/>
</dbReference>
<feature type="repeat" description="NHL" evidence="10">
    <location>
        <begin position="477"/>
        <end position="519"/>
    </location>
</feature>
<keyword evidence="14" id="KW-1185">Reference proteome</keyword>
<dbReference type="Gene3D" id="3.30.160.60">
    <property type="entry name" value="Classic Zinc Finger"/>
    <property type="match status" value="1"/>
</dbReference>
<protein>
    <recommendedName>
        <fullName evidence="3">RING-type E3 ubiquitin transferase</fullName>
        <ecNumber evidence="3">2.3.2.27</ecNumber>
    </recommendedName>
</protein>
<dbReference type="PANTHER" id="PTHR24104">
    <property type="entry name" value="E3 UBIQUITIN-PROTEIN LIGASE NHLRC1-RELATED"/>
    <property type="match status" value="1"/>
</dbReference>
<dbReference type="InterPro" id="IPR001258">
    <property type="entry name" value="NHL_repeat"/>
</dbReference>
<keyword evidence="8" id="KW-0862">Zinc</keyword>
<dbReference type="CDD" id="cd05819">
    <property type="entry name" value="NHL"/>
    <property type="match status" value="1"/>
</dbReference>
<dbReference type="PROSITE" id="PS51125">
    <property type="entry name" value="NHL"/>
    <property type="match status" value="4"/>
</dbReference>
<dbReference type="RefSeq" id="XP_035687668.1">
    <property type="nucleotide sequence ID" value="XM_035831775.1"/>
</dbReference>
<dbReference type="InParanoid" id="C3YXE2"/>
<evidence type="ECO:0000256" key="10">
    <source>
        <dbReference type="PROSITE-ProRule" id="PRU00504"/>
    </source>
</evidence>
<dbReference type="EC" id="2.3.2.27" evidence="3"/>
<dbReference type="InterPro" id="IPR011042">
    <property type="entry name" value="6-blade_b-propeller_TolB-like"/>
</dbReference>
<dbReference type="FunFam" id="2.40.10.500:FF:000001">
    <property type="entry name" value="tripartite motif-containing protein 3-like"/>
    <property type="match status" value="1"/>
</dbReference>
<dbReference type="eggNOG" id="KOG2177">
    <property type="taxonomic scope" value="Eukaryota"/>
</dbReference>
<dbReference type="Pfam" id="PF13445">
    <property type="entry name" value="zf-RING_UBOX"/>
    <property type="match status" value="1"/>
</dbReference>
<keyword evidence="7 9" id="KW-0863">Zinc-finger</keyword>
<accession>C3YXE2</accession>
<dbReference type="SUPFAM" id="SSF57850">
    <property type="entry name" value="RING/U-box"/>
    <property type="match status" value="1"/>
</dbReference>
<dbReference type="FunFam" id="3.30.160.60:FF:002399">
    <property type="entry name" value="Predicted protein"/>
    <property type="match status" value="1"/>
</dbReference>
<sequence>MAGTSSSLGEQIREELSCIICLELFTRPKVLPCQHTFCQECLQQLAGKKKTLECPTCRLQVRLPSKGVIGLPASCIVANMCERLKNQTEGTRDQPPSGNRCSLHPFEVLKVYCTECQVPVCVQCLEGTHDDHRTTTMKKAAKERRSTVQALISEGRNILESYCSFIRDLRDKEKTLNEQKQQTDNRIIQTYNKLLSEVEQNHRKNLDTIQKERIRVLADVNELSAICDQAEQEMEQGGVHFLNQENILEKMVGKYRDKAAPTSVQTQPAVFQPTDTLASLSLPILPAPTSSNSAAECKDHLNSNQVKEEHLYQRMTFGGRGEETGKFDNPSGVTVIKGRIFVADFWNQRIQVFTLQGGYVDQFQTTVSSDEQKMNPDNVAMSQLADVPREDDVFYVEPVFLWMVGRTKCDASFALQFRYSGYLFTKDGERESKIDLQRTGWIRGVAVDNRRKHILFTLTTGDRSKRHGLVQVYKPDGKLQGVLGQQQGMKYPQHITVDEEGNILVSDYDNHCIYVFNDDGEFQFKFGCRGSGEGQLNRPCGICTDESGNIIVADRNNSRVEMFDKTGRFLKHITTDIEDPKDVAVAPQGQVVVTDYSNHTVTVFTPSKPE</sequence>
<gene>
    <name evidence="15" type="primary">LOC118423570</name>
    <name evidence="13" type="ORF">BRAFLDRAFT_81815</name>
</gene>
<dbReference type="AlphaFoldDB" id="C3YXE2"/>
<dbReference type="InterPro" id="IPR050952">
    <property type="entry name" value="TRIM-NHL_E3_ligases"/>
</dbReference>
<dbReference type="InterPro" id="IPR017907">
    <property type="entry name" value="Znf_RING_CS"/>
</dbReference>
<dbReference type="Pfam" id="PF01436">
    <property type="entry name" value="NHL"/>
    <property type="match status" value="1"/>
</dbReference>
<evidence type="ECO:0000259" key="12">
    <source>
        <dbReference type="PROSITE" id="PS50119"/>
    </source>
</evidence>
<feature type="domain" description="RING-type" evidence="11">
    <location>
        <begin position="18"/>
        <end position="58"/>
    </location>
</feature>
<dbReference type="FunFam" id="2.120.10.30:FF:000064">
    <property type="entry name" value="Uncharacterized protein"/>
    <property type="match status" value="1"/>
</dbReference>
<dbReference type="InterPro" id="IPR000315">
    <property type="entry name" value="Znf_B-box"/>
</dbReference>
<dbReference type="InterPro" id="IPR013083">
    <property type="entry name" value="Znf_RING/FYVE/PHD"/>
</dbReference>
<keyword evidence="5" id="KW-0479">Metal-binding</keyword>
<dbReference type="InterPro" id="IPR027370">
    <property type="entry name" value="Znf-RING_euk"/>
</dbReference>
<dbReference type="Proteomes" id="UP000001554">
    <property type="component" value="Chromosome 9"/>
</dbReference>
<dbReference type="InterPro" id="IPR001841">
    <property type="entry name" value="Znf_RING"/>
</dbReference>
<dbReference type="OMA" id="YPQHITV"/>